<evidence type="ECO:0000259" key="1">
    <source>
        <dbReference type="Pfam" id="PF02910"/>
    </source>
</evidence>
<accession>A0A839TQ81</accession>
<dbReference type="PANTHER" id="PTHR11632">
    <property type="entry name" value="SUCCINATE DEHYDROGENASE 2 FLAVOPROTEIN SUBUNIT"/>
    <property type="match status" value="1"/>
</dbReference>
<dbReference type="EMBL" id="JACHXJ010000002">
    <property type="protein sequence ID" value="MBB3128673.1"/>
    <property type="molecule type" value="Genomic_DNA"/>
</dbReference>
<comment type="caution">
    <text evidence="2">The sequence shown here is derived from an EMBL/GenBank/DDBJ whole genome shotgun (WGS) entry which is preliminary data.</text>
</comment>
<dbReference type="InterPro" id="IPR015939">
    <property type="entry name" value="Fum_Rdtase/Succ_DH_flav-like_C"/>
</dbReference>
<feature type="domain" description="Fumarate reductase/succinate dehydrogenase flavoprotein-like C-terminal" evidence="1">
    <location>
        <begin position="41"/>
        <end position="129"/>
    </location>
</feature>
<sequence length="183" mass="21593">MQIRRKLGDPFDDASAEDDRFRHVAVHRKEMPQQAVVEKKLKLQKVMLRQVGMKRDAAGLQRGLDELKRQPAFFEYALMKREEYEFANLLICAMLTTKAALLRRESRGGHFRVDFPQRSDAWVKHIVYRLGRKAIWWSVFKMLKINSERLKPSFPEWLEEDIGYGDITTTTIVPVDRRMTLNK</sequence>
<dbReference type="Proteomes" id="UP000517523">
    <property type="component" value="Unassembled WGS sequence"/>
</dbReference>
<dbReference type="GO" id="GO:0009061">
    <property type="term" value="P:anaerobic respiration"/>
    <property type="evidence" value="ECO:0007669"/>
    <property type="project" value="TreeGrafter"/>
</dbReference>
<gene>
    <name evidence="2" type="ORF">FHS19_003327</name>
</gene>
<dbReference type="InterPro" id="IPR037099">
    <property type="entry name" value="Fum_R/Succ_DH_flav-like_C_sf"/>
</dbReference>
<dbReference type="AlphaFoldDB" id="A0A839TQ81"/>
<dbReference type="PANTHER" id="PTHR11632:SF51">
    <property type="entry name" value="SUCCINATE DEHYDROGENASE [UBIQUINONE] FLAVOPROTEIN SUBUNIT, MITOCHONDRIAL"/>
    <property type="match status" value="1"/>
</dbReference>
<dbReference type="GO" id="GO:0005886">
    <property type="term" value="C:plasma membrane"/>
    <property type="evidence" value="ECO:0007669"/>
    <property type="project" value="TreeGrafter"/>
</dbReference>
<dbReference type="SUPFAM" id="SSF46977">
    <property type="entry name" value="Succinate dehydrogenase/fumarate reductase flavoprotein C-terminal domain"/>
    <property type="match status" value="1"/>
</dbReference>
<name>A0A839TQ81_9BACL</name>
<evidence type="ECO:0000313" key="3">
    <source>
        <dbReference type="Proteomes" id="UP000517523"/>
    </source>
</evidence>
<evidence type="ECO:0000313" key="2">
    <source>
        <dbReference type="EMBL" id="MBB3128673.1"/>
    </source>
</evidence>
<organism evidence="2 3">
    <name type="scientific">Paenibacillus rhizosphaerae</name>
    <dbReference type="NCBI Taxonomy" id="297318"/>
    <lineage>
        <taxon>Bacteria</taxon>
        <taxon>Bacillati</taxon>
        <taxon>Bacillota</taxon>
        <taxon>Bacilli</taxon>
        <taxon>Bacillales</taxon>
        <taxon>Paenibacillaceae</taxon>
        <taxon>Paenibacillus</taxon>
    </lineage>
</organism>
<dbReference type="GO" id="GO:0050660">
    <property type="term" value="F:flavin adenine dinucleotide binding"/>
    <property type="evidence" value="ECO:0007669"/>
    <property type="project" value="TreeGrafter"/>
</dbReference>
<dbReference type="Pfam" id="PF02910">
    <property type="entry name" value="Succ_DH_flav_C"/>
    <property type="match status" value="1"/>
</dbReference>
<protein>
    <submittedName>
        <fullName evidence="2">Succinate dehydrogenase/fumarate reductase flavoprotein subunit</fullName>
    </submittedName>
</protein>
<reference evidence="2 3" key="1">
    <citation type="submission" date="2020-08" db="EMBL/GenBank/DDBJ databases">
        <title>Genomic Encyclopedia of Type Strains, Phase III (KMG-III): the genomes of soil and plant-associated and newly described type strains.</title>
        <authorList>
            <person name="Whitman W."/>
        </authorList>
    </citation>
    <scope>NUCLEOTIDE SEQUENCE [LARGE SCALE GENOMIC DNA]</scope>
    <source>
        <strain evidence="2 3">CECT 5831</strain>
    </source>
</reference>
<dbReference type="InterPro" id="IPR030664">
    <property type="entry name" value="SdhA/FrdA/AprA"/>
</dbReference>
<dbReference type="Gene3D" id="1.20.58.100">
    <property type="entry name" value="Fumarate reductase/succinate dehydrogenase flavoprotein-like, C-terminal domain"/>
    <property type="match status" value="1"/>
</dbReference>
<proteinExistence type="predicted"/>
<dbReference type="GO" id="GO:0000104">
    <property type="term" value="F:succinate dehydrogenase activity"/>
    <property type="evidence" value="ECO:0007669"/>
    <property type="project" value="TreeGrafter"/>
</dbReference>
<dbReference type="GO" id="GO:0009055">
    <property type="term" value="F:electron transfer activity"/>
    <property type="evidence" value="ECO:0007669"/>
    <property type="project" value="TreeGrafter"/>
</dbReference>